<comment type="caution">
    <text evidence="2">The sequence shown here is derived from an EMBL/GenBank/DDBJ whole genome shotgun (WGS) entry which is preliminary data.</text>
</comment>
<gene>
    <name evidence="2" type="ORF">PXEA_LOCUS12734</name>
</gene>
<sequence length="244" mass="26554">MARVEFSDLNLICFTHFLFSNAIVASLNHQLHLHYGEPESKLDPVDPEFGRNYLSSQTRSLVRHHRRIRPKAGGPDQNQELTAASTALTWLIRAVDLSALTTRLTRPSSSSTSRKPANKPVRKSRSSVWLSEVSGFLTAYLWDQAASTVQVIRGQTSPKPHSSDLHASNHSSRSENAASFFTPTSQLNPSSSSSPSISPSGKLTPNSPPIKQLKSQTGQALAEPPVSSTDIKNPLTDSSGSRTQ</sequence>
<feature type="compositionally biased region" description="Polar residues" evidence="1">
    <location>
        <begin position="226"/>
        <end position="244"/>
    </location>
</feature>
<reference evidence="2" key="1">
    <citation type="submission" date="2018-11" db="EMBL/GenBank/DDBJ databases">
        <authorList>
            <consortium name="Pathogen Informatics"/>
        </authorList>
    </citation>
    <scope>NUCLEOTIDE SEQUENCE</scope>
</reference>
<evidence type="ECO:0000313" key="3">
    <source>
        <dbReference type="Proteomes" id="UP000784294"/>
    </source>
</evidence>
<evidence type="ECO:0000313" key="2">
    <source>
        <dbReference type="EMBL" id="VEL19294.1"/>
    </source>
</evidence>
<organism evidence="2 3">
    <name type="scientific">Protopolystoma xenopodis</name>
    <dbReference type="NCBI Taxonomy" id="117903"/>
    <lineage>
        <taxon>Eukaryota</taxon>
        <taxon>Metazoa</taxon>
        <taxon>Spiralia</taxon>
        <taxon>Lophotrochozoa</taxon>
        <taxon>Platyhelminthes</taxon>
        <taxon>Monogenea</taxon>
        <taxon>Polyopisthocotylea</taxon>
        <taxon>Polystomatidea</taxon>
        <taxon>Polystomatidae</taxon>
        <taxon>Protopolystoma</taxon>
    </lineage>
</organism>
<keyword evidence="3" id="KW-1185">Reference proteome</keyword>
<evidence type="ECO:0000256" key="1">
    <source>
        <dbReference type="SAM" id="MobiDB-lite"/>
    </source>
</evidence>
<protein>
    <submittedName>
        <fullName evidence="2">Uncharacterized protein</fullName>
    </submittedName>
</protein>
<name>A0A448WSQ7_9PLAT</name>
<feature type="region of interest" description="Disordered" evidence="1">
    <location>
        <begin position="103"/>
        <end position="125"/>
    </location>
</feature>
<dbReference type="Proteomes" id="UP000784294">
    <property type="component" value="Unassembled WGS sequence"/>
</dbReference>
<dbReference type="EMBL" id="CAAALY010040926">
    <property type="protein sequence ID" value="VEL19294.1"/>
    <property type="molecule type" value="Genomic_DNA"/>
</dbReference>
<proteinExistence type="predicted"/>
<dbReference type="AlphaFoldDB" id="A0A448WSQ7"/>
<feature type="compositionally biased region" description="Basic residues" evidence="1">
    <location>
        <begin position="116"/>
        <end position="125"/>
    </location>
</feature>
<feature type="compositionally biased region" description="Low complexity" evidence="1">
    <location>
        <begin position="103"/>
        <end position="114"/>
    </location>
</feature>
<feature type="compositionally biased region" description="Low complexity" evidence="1">
    <location>
        <begin position="189"/>
        <end position="200"/>
    </location>
</feature>
<feature type="compositionally biased region" description="Polar residues" evidence="1">
    <location>
        <begin position="153"/>
        <end position="188"/>
    </location>
</feature>
<feature type="region of interest" description="Disordered" evidence="1">
    <location>
        <begin position="153"/>
        <end position="244"/>
    </location>
</feature>
<accession>A0A448WSQ7</accession>